<sequence>MKAKWLTGILSGVLAVGLIQPAAFAEEEQTIEDEIIYDVLIDRFFNKQIENDFEVDAQNPAAFNGGDFGGVIEQLQHVKDMGFTLLSIGSVFATDTYDGKKVLDYRQLERHFGTEEELKEVVEKTHEFDLKLMVDVPTQQVSSNHIWAAEHPQWFSENEEGTLALDTSNPEVQDELIAAMGDFIRTYQVDGLRLSDADQLDPQFIEKFSEAMKEIRDVYLLNDVEMEETAGFDAMVLPGAEETLRESYKNFGADSTGLGELVESSEGKLIQIDSLLGSRFVSDVVAERGFPPTRMRVIFSQLLTMPGIPVVQYGSETAMNGITPQESHQILNLSVDEELIEHISDLNSLRNSSEALRTGETEIILEEPNWLVYKRSNEEETWIVAINNSAETKTINLPADVIGSDKELRGLFESDIIRQEANGDYRITLDRELGETFHVIDETGFNKAYIAALAVLYLVFMAFLWIVWRKGKQRKANRNTTK</sequence>
<comment type="cofactor">
    <cofactor evidence="1">
        <name>Ca(2+)</name>
        <dbReference type="ChEBI" id="CHEBI:29108"/>
    </cofactor>
</comment>
<keyword evidence="2" id="KW-0479">Metal-binding</keyword>
<dbReference type="Gene3D" id="3.20.20.80">
    <property type="entry name" value="Glycosidases"/>
    <property type="match status" value="1"/>
</dbReference>
<evidence type="ECO:0000256" key="2">
    <source>
        <dbReference type="ARBA" id="ARBA00022723"/>
    </source>
</evidence>
<dbReference type="InterPro" id="IPR013780">
    <property type="entry name" value="Glyco_hydro_b"/>
</dbReference>
<dbReference type="AlphaFoldDB" id="A0A098ELT4"/>
<dbReference type="EMBL" id="CCXS01000001">
    <property type="protein sequence ID" value="CEG22241.1"/>
    <property type="molecule type" value="Genomic_DNA"/>
</dbReference>
<evidence type="ECO:0000259" key="6">
    <source>
        <dbReference type="SMART" id="SM00642"/>
    </source>
</evidence>
<evidence type="ECO:0000256" key="4">
    <source>
        <dbReference type="SAM" id="Phobius"/>
    </source>
</evidence>
<dbReference type="Pfam" id="PF00128">
    <property type="entry name" value="Alpha-amylase"/>
    <property type="match status" value="1"/>
</dbReference>
<organism evidence="7 8">
    <name type="scientific">Planococcus massiliensis</name>
    <dbReference type="NCBI Taxonomy" id="1499687"/>
    <lineage>
        <taxon>Bacteria</taxon>
        <taxon>Bacillati</taxon>
        <taxon>Bacillota</taxon>
        <taxon>Bacilli</taxon>
        <taxon>Bacillales</taxon>
        <taxon>Caryophanaceae</taxon>
        <taxon>Planococcus</taxon>
    </lineage>
</organism>
<keyword evidence="3 5" id="KW-0732">Signal</keyword>
<keyword evidence="8" id="KW-1185">Reference proteome</keyword>
<dbReference type="InterPro" id="IPR054174">
    <property type="entry name" value="Alpha-amylase-like_C"/>
</dbReference>
<keyword evidence="4" id="KW-0472">Membrane</keyword>
<gene>
    <name evidence="7" type="primary">nplT</name>
    <name evidence="7" type="ORF">BN1080_01163</name>
</gene>
<feature type="signal peptide" evidence="5">
    <location>
        <begin position="1"/>
        <end position="25"/>
    </location>
</feature>
<feature type="chain" id="PRO_5001934381" evidence="5">
    <location>
        <begin position="26"/>
        <end position="482"/>
    </location>
</feature>
<dbReference type="Pfam" id="PF22026">
    <property type="entry name" value="Alpha-amylase_C_2"/>
    <property type="match status" value="1"/>
</dbReference>
<evidence type="ECO:0000313" key="7">
    <source>
        <dbReference type="EMBL" id="CEG22241.1"/>
    </source>
</evidence>
<dbReference type="Gene3D" id="2.60.40.1180">
    <property type="entry name" value="Golgi alpha-mannosidase II"/>
    <property type="match status" value="1"/>
</dbReference>
<name>A0A098ELT4_9BACL</name>
<dbReference type="GO" id="GO:0046872">
    <property type="term" value="F:metal ion binding"/>
    <property type="evidence" value="ECO:0007669"/>
    <property type="project" value="UniProtKB-KW"/>
</dbReference>
<dbReference type="GO" id="GO:0005975">
    <property type="term" value="P:carbohydrate metabolic process"/>
    <property type="evidence" value="ECO:0007669"/>
    <property type="project" value="InterPro"/>
</dbReference>
<dbReference type="SUPFAM" id="SSF51445">
    <property type="entry name" value="(Trans)glycosidases"/>
    <property type="match status" value="1"/>
</dbReference>
<keyword evidence="4" id="KW-0812">Transmembrane</keyword>
<dbReference type="SUPFAM" id="SSF51011">
    <property type="entry name" value="Glycosyl hydrolase domain"/>
    <property type="match status" value="1"/>
</dbReference>
<evidence type="ECO:0000256" key="1">
    <source>
        <dbReference type="ARBA" id="ARBA00001913"/>
    </source>
</evidence>
<accession>A0A098ELT4</accession>
<dbReference type="PANTHER" id="PTHR10357:SF215">
    <property type="entry name" value="ALPHA-AMYLASE 1"/>
    <property type="match status" value="1"/>
</dbReference>
<dbReference type="InterPro" id="IPR006047">
    <property type="entry name" value="GH13_cat_dom"/>
</dbReference>
<proteinExistence type="predicted"/>
<dbReference type="STRING" id="1499687.BN1080_01163"/>
<dbReference type="PANTHER" id="PTHR10357">
    <property type="entry name" value="ALPHA-AMYLASE FAMILY MEMBER"/>
    <property type="match status" value="1"/>
</dbReference>
<protein>
    <submittedName>
        <fullName evidence="7">Neopullulanase</fullName>
    </submittedName>
</protein>
<evidence type="ECO:0000256" key="5">
    <source>
        <dbReference type="SAM" id="SignalP"/>
    </source>
</evidence>
<evidence type="ECO:0000256" key="3">
    <source>
        <dbReference type="ARBA" id="ARBA00022729"/>
    </source>
</evidence>
<keyword evidence="4" id="KW-1133">Transmembrane helix</keyword>
<dbReference type="OrthoDB" id="9805159at2"/>
<feature type="transmembrane region" description="Helical" evidence="4">
    <location>
        <begin position="448"/>
        <end position="468"/>
    </location>
</feature>
<evidence type="ECO:0000313" key="8">
    <source>
        <dbReference type="Proteomes" id="UP000043699"/>
    </source>
</evidence>
<dbReference type="RefSeq" id="WP_052650956.1">
    <property type="nucleotide sequence ID" value="NZ_CCXS01000001.1"/>
</dbReference>
<dbReference type="Proteomes" id="UP000043699">
    <property type="component" value="Unassembled WGS sequence"/>
</dbReference>
<dbReference type="SMART" id="SM00642">
    <property type="entry name" value="Aamy"/>
    <property type="match status" value="1"/>
</dbReference>
<feature type="domain" description="Glycosyl hydrolase family 13 catalytic" evidence="6">
    <location>
        <begin position="38"/>
        <end position="350"/>
    </location>
</feature>
<reference evidence="7 8" key="1">
    <citation type="submission" date="2014-09" db="EMBL/GenBank/DDBJ databases">
        <authorList>
            <person name="Urmite Genomes Urmite Genomes"/>
        </authorList>
    </citation>
    <scope>NUCLEOTIDE SEQUENCE [LARGE SCALE GENOMIC DNA]</scope>
    <source>
        <strain evidence="7 8">ES2</strain>
    </source>
</reference>
<dbReference type="InterPro" id="IPR017853">
    <property type="entry name" value="GH"/>
</dbReference>